<dbReference type="SUPFAM" id="SSF103481">
    <property type="entry name" value="Multidrug resistance efflux transporter EmrE"/>
    <property type="match status" value="2"/>
</dbReference>
<proteinExistence type="predicted"/>
<dbReference type="InterPro" id="IPR000620">
    <property type="entry name" value="EamA_dom"/>
</dbReference>
<keyword evidence="10" id="KW-0472">Membrane</keyword>
<dbReference type="InterPro" id="IPR037185">
    <property type="entry name" value="EmrE-like"/>
</dbReference>
<dbReference type="KEGG" id="psin:CAK95_18665"/>
<keyword evidence="8" id="KW-1133">Transmembrane helix</keyword>
<protein>
    <recommendedName>
        <fullName evidence="11">EamA domain-containing protein</fullName>
    </recommendedName>
</protein>
<evidence type="ECO:0000256" key="3">
    <source>
        <dbReference type="ARBA" id="ARBA00022516"/>
    </source>
</evidence>
<dbReference type="RefSeq" id="WP_086089281.1">
    <property type="nucleotide sequence ID" value="NZ_CP021112.1"/>
</dbReference>
<evidence type="ECO:0000256" key="6">
    <source>
        <dbReference type="ARBA" id="ARBA00022692"/>
    </source>
</evidence>
<dbReference type="GO" id="GO:0009245">
    <property type="term" value="P:lipid A biosynthetic process"/>
    <property type="evidence" value="ECO:0007669"/>
    <property type="project" value="UniProtKB-KW"/>
</dbReference>
<dbReference type="Pfam" id="PF00892">
    <property type="entry name" value="EamA"/>
    <property type="match status" value="2"/>
</dbReference>
<sequence length="280" mass="29304">MDLTVFLAVLFAAVCHAGWNAAIKTGLDPLSSTVLITSGAGIVSFALMPFAGLPPAAAWPWVAASIVIHLFYFAGLAEAYQTGDLGQVYPLARGAAPLMTATATTLLLGEHLGPAGWLGIVTLALGVLLLSLRGGSGLTVDRRAVGFALFTALTICLYSIVDGIGGRTAIDPHPYTLAWFAGNGVVMAVYFLIRRGTMPIVPMLRNWPVGLFGGSLQLLSYGIAIWAMTLAPIALVAALRETSVLFGAAIAIVFLKEPLRPARILAAFMIVCGLVLIRVS</sequence>
<evidence type="ECO:0000256" key="7">
    <source>
        <dbReference type="ARBA" id="ARBA00022985"/>
    </source>
</evidence>
<organism evidence="12 13">
    <name type="scientific">Pseudorhodoplanes sinuspersici</name>
    <dbReference type="NCBI Taxonomy" id="1235591"/>
    <lineage>
        <taxon>Bacteria</taxon>
        <taxon>Pseudomonadati</taxon>
        <taxon>Pseudomonadota</taxon>
        <taxon>Alphaproteobacteria</taxon>
        <taxon>Hyphomicrobiales</taxon>
        <taxon>Pseudorhodoplanes</taxon>
    </lineage>
</organism>
<dbReference type="GO" id="GO:0022857">
    <property type="term" value="F:transmembrane transporter activity"/>
    <property type="evidence" value="ECO:0007669"/>
    <property type="project" value="InterPro"/>
</dbReference>
<keyword evidence="9" id="KW-0443">Lipid metabolism</keyword>
<keyword evidence="5" id="KW-0441">Lipid A biosynthesis</keyword>
<feature type="domain" description="EamA" evidence="11">
    <location>
        <begin position="145"/>
        <end position="277"/>
    </location>
</feature>
<accession>A0A1W6ZUB6</accession>
<evidence type="ECO:0000256" key="5">
    <source>
        <dbReference type="ARBA" id="ARBA00022556"/>
    </source>
</evidence>
<keyword evidence="7" id="KW-0448">Lipopolysaccharide biosynthesis</keyword>
<dbReference type="GO" id="GO:0005886">
    <property type="term" value="C:plasma membrane"/>
    <property type="evidence" value="ECO:0007669"/>
    <property type="project" value="UniProtKB-SubCell"/>
</dbReference>
<dbReference type="GO" id="GO:0009103">
    <property type="term" value="P:lipopolysaccharide biosynthetic process"/>
    <property type="evidence" value="ECO:0007669"/>
    <property type="project" value="UniProtKB-KW"/>
</dbReference>
<evidence type="ECO:0000256" key="10">
    <source>
        <dbReference type="ARBA" id="ARBA00023136"/>
    </source>
</evidence>
<evidence type="ECO:0000256" key="9">
    <source>
        <dbReference type="ARBA" id="ARBA00023098"/>
    </source>
</evidence>
<dbReference type="PANTHER" id="PTHR30561">
    <property type="entry name" value="SMR FAMILY PROTON-DEPENDENT DRUG EFFLUX TRANSPORTER SUGE"/>
    <property type="match status" value="1"/>
</dbReference>
<comment type="subcellular location">
    <subcellularLocation>
        <location evidence="1">Cell membrane</location>
        <topology evidence="1">Multi-pass membrane protein</topology>
    </subcellularLocation>
</comment>
<dbReference type="EMBL" id="CP021112">
    <property type="protein sequence ID" value="ARQ00886.1"/>
    <property type="molecule type" value="Genomic_DNA"/>
</dbReference>
<keyword evidence="3" id="KW-0444">Lipid biosynthesis</keyword>
<dbReference type="OrthoDB" id="9783707at2"/>
<name>A0A1W6ZUB6_9HYPH</name>
<dbReference type="InterPro" id="IPR000390">
    <property type="entry name" value="Small_drug/metabolite_transptr"/>
</dbReference>
<dbReference type="AlphaFoldDB" id="A0A1W6ZUB6"/>
<keyword evidence="4" id="KW-0997">Cell inner membrane</keyword>
<evidence type="ECO:0000313" key="12">
    <source>
        <dbReference type="EMBL" id="ARQ00886.1"/>
    </source>
</evidence>
<keyword evidence="6" id="KW-0812">Transmembrane</keyword>
<keyword evidence="2" id="KW-1003">Cell membrane</keyword>
<evidence type="ECO:0000313" key="13">
    <source>
        <dbReference type="Proteomes" id="UP000194137"/>
    </source>
</evidence>
<reference evidence="12 13" key="1">
    <citation type="submission" date="2017-05" db="EMBL/GenBank/DDBJ databases">
        <title>Full genome sequence of Pseudorhodoplanes sinuspersici.</title>
        <authorList>
            <person name="Dastgheib S.M.M."/>
            <person name="Shavandi M."/>
            <person name="Tirandaz H."/>
        </authorList>
    </citation>
    <scope>NUCLEOTIDE SEQUENCE [LARGE SCALE GENOMIC DNA]</scope>
    <source>
        <strain evidence="12 13">RIPI110</strain>
    </source>
</reference>
<evidence type="ECO:0000259" key="11">
    <source>
        <dbReference type="Pfam" id="PF00892"/>
    </source>
</evidence>
<evidence type="ECO:0000256" key="2">
    <source>
        <dbReference type="ARBA" id="ARBA00022475"/>
    </source>
</evidence>
<feature type="domain" description="EamA" evidence="11">
    <location>
        <begin position="6"/>
        <end position="131"/>
    </location>
</feature>
<evidence type="ECO:0000256" key="1">
    <source>
        <dbReference type="ARBA" id="ARBA00004651"/>
    </source>
</evidence>
<dbReference type="Proteomes" id="UP000194137">
    <property type="component" value="Chromosome"/>
</dbReference>
<keyword evidence="13" id="KW-1185">Reference proteome</keyword>
<dbReference type="PANTHER" id="PTHR30561:SF9">
    <property type="entry name" value="4-AMINO-4-DEOXY-L-ARABINOSE-PHOSPHOUNDECAPRENOL FLIPPASE SUBUNIT ARNF-RELATED"/>
    <property type="match status" value="1"/>
</dbReference>
<evidence type="ECO:0000256" key="4">
    <source>
        <dbReference type="ARBA" id="ARBA00022519"/>
    </source>
</evidence>
<dbReference type="Gene3D" id="1.10.3730.20">
    <property type="match status" value="2"/>
</dbReference>
<gene>
    <name evidence="12" type="ORF">CAK95_18665</name>
</gene>
<evidence type="ECO:0000256" key="8">
    <source>
        <dbReference type="ARBA" id="ARBA00022989"/>
    </source>
</evidence>